<dbReference type="InterPro" id="IPR002715">
    <property type="entry name" value="Nas_poly-pep-assoc_cplx_dom"/>
</dbReference>
<feature type="region of interest" description="Disordered" evidence="1">
    <location>
        <begin position="126"/>
        <end position="150"/>
    </location>
</feature>
<accession>A0A9N8DQC6</accession>
<sequence length="205" mass="21385">MPEIEEVDDVPELEATPGDENAAAAAAGMAGMMPGMAAGEPESKQNRNEKKSRKAMQKLGMRPVPGVLRVTVKKSKNVLFVINKPDVFKSPTADTYVVFGEAKSEDLSSASQAAAAKQFRQPDAAGMAAAAGGMPQMGQAPPEMPGDEEVPALAAPEEEELDETGVEGKDIELVMSQAGCSRAKAVKALKENGGDLVNAIMSLTN</sequence>
<dbReference type="Gene3D" id="2.20.70.30">
    <property type="entry name" value="Nascent polypeptide-associated complex domain"/>
    <property type="match status" value="1"/>
</dbReference>
<dbReference type="InterPro" id="IPR016641">
    <property type="entry name" value="EGD2/NACA0like"/>
</dbReference>
<dbReference type="CDD" id="cd14358">
    <property type="entry name" value="UBA_NAC_euk"/>
    <property type="match status" value="1"/>
</dbReference>
<dbReference type="Pfam" id="PF19026">
    <property type="entry name" value="UBA_HYPK"/>
    <property type="match status" value="1"/>
</dbReference>
<name>A0A9N8DQC6_9STRA</name>
<gene>
    <name evidence="3" type="ORF">SEMRO_264_G102650.1</name>
</gene>
<organism evidence="3 4">
    <name type="scientific">Seminavis robusta</name>
    <dbReference type="NCBI Taxonomy" id="568900"/>
    <lineage>
        <taxon>Eukaryota</taxon>
        <taxon>Sar</taxon>
        <taxon>Stramenopiles</taxon>
        <taxon>Ochrophyta</taxon>
        <taxon>Bacillariophyta</taxon>
        <taxon>Bacillariophyceae</taxon>
        <taxon>Bacillariophycidae</taxon>
        <taxon>Naviculales</taxon>
        <taxon>Naviculaceae</taxon>
        <taxon>Seminavis</taxon>
    </lineage>
</organism>
<feature type="domain" description="NAC-A/B" evidence="2">
    <location>
        <begin position="46"/>
        <end position="111"/>
    </location>
</feature>
<reference evidence="3" key="1">
    <citation type="submission" date="2020-06" db="EMBL/GenBank/DDBJ databases">
        <authorList>
            <consortium name="Plant Systems Biology data submission"/>
        </authorList>
    </citation>
    <scope>NUCLEOTIDE SEQUENCE</scope>
    <source>
        <strain evidence="3">D6</strain>
    </source>
</reference>
<proteinExistence type="predicted"/>
<keyword evidence="4" id="KW-1185">Reference proteome</keyword>
<dbReference type="Pfam" id="PF01849">
    <property type="entry name" value="NAC"/>
    <property type="match status" value="1"/>
</dbReference>
<protein>
    <submittedName>
        <fullName evidence="3">NAC-alpha domain-containing protein 1</fullName>
    </submittedName>
</protein>
<dbReference type="AlphaFoldDB" id="A0A9N8DQC6"/>
<dbReference type="PANTHER" id="PTHR21713">
    <property type="entry name" value="NASCENT POLYPEPTIDE ASSOCIATED COMPLEX ALPHA SUBUNIT-RELATED"/>
    <property type="match status" value="1"/>
</dbReference>
<feature type="compositionally biased region" description="Low complexity" evidence="1">
    <location>
        <begin position="126"/>
        <end position="141"/>
    </location>
</feature>
<dbReference type="InterPro" id="IPR038187">
    <property type="entry name" value="NAC_A/B_dom_sf"/>
</dbReference>
<dbReference type="FunFam" id="2.20.70.30:FF:000002">
    <property type="entry name" value="Nascent polypeptide-associated complex (NAC), alpha subunit"/>
    <property type="match status" value="1"/>
</dbReference>
<dbReference type="SMART" id="SM01407">
    <property type="entry name" value="NAC"/>
    <property type="match status" value="1"/>
</dbReference>
<dbReference type="FunFam" id="1.10.8.10:FF:000006">
    <property type="entry name" value="Putative nascent polypeptide-associated complex subunit alpha"/>
    <property type="match status" value="1"/>
</dbReference>
<feature type="region of interest" description="Disordered" evidence="1">
    <location>
        <begin position="1"/>
        <end position="62"/>
    </location>
</feature>
<feature type="compositionally biased region" description="Low complexity" evidence="1">
    <location>
        <begin position="22"/>
        <end position="39"/>
    </location>
</feature>
<dbReference type="CDD" id="cd22054">
    <property type="entry name" value="NAC_NACA"/>
    <property type="match status" value="1"/>
</dbReference>
<evidence type="ECO:0000256" key="1">
    <source>
        <dbReference type="SAM" id="MobiDB-lite"/>
    </source>
</evidence>
<dbReference type="GO" id="GO:0005854">
    <property type="term" value="C:nascent polypeptide-associated complex"/>
    <property type="evidence" value="ECO:0007669"/>
    <property type="project" value="InterPro"/>
</dbReference>
<comment type="caution">
    <text evidence="3">The sequence shown here is derived from an EMBL/GenBank/DDBJ whole genome shotgun (WGS) entry which is preliminary data.</text>
</comment>
<dbReference type="PIRSF" id="PIRSF015901">
    <property type="entry name" value="NAC_alpha"/>
    <property type="match status" value="1"/>
</dbReference>
<dbReference type="Proteomes" id="UP001153069">
    <property type="component" value="Unassembled WGS sequence"/>
</dbReference>
<dbReference type="PROSITE" id="PS51151">
    <property type="entry name" value="NAC_AB"/>
    <property type="match status" value="1"/>
</dbReference>
<dbReference type="Gene3D" id="1.10.8.10">
    <property type="entry name" value="DNA helicase RuvA subunit, C-terminal domain"/>
    <property type="match status" value="1"/>
</dbReference>
<feature type="compositionally biased region" description="Acidic residues" evidence="1">
    <location>
        <begin position="1"/>
        <end position="12"/>
    </location>
</feature>
<evidence type="ECO:0000313" key="4">
    <source>
        <dbReference type="Proteomes" id="UP001153069"/>
    </source>
</evidence>
<evidence type="ECO:0000259" key="2">
    <source>
        <dbReference type="PROSITE" id="PS51151"/>
    </source>
</evidence>
<dbReference type="EMBL" id="CAICTM010000263">
    <property type="protein sequence ID" value="CAB9506370.1"/>
    <property type="molecule type" value="Genomic_DNA"/>
</dbReference>
<evidence type="ECO:0000313" key="3">
    <source>
        <dbReference type="EMBL" id="CAB9506370.1"/>
    </source>
</evidence>
<dbReference type="InterPro" id="IPR044034">
    <property type="entry name" value="NAC-like_UBA"/>
</dbReference>
<dbReference type="OrthoDB" id="3169036at2759"/>